<proteinExistence type="predicted"/>
<evidence type="ECO:0000256" key="1">
    <source>
        <dbReference type="SAM" id="Phobius"/>
    </source>
</evidence>
<accession>A0AAN9S779</accession>
<comment type="caution">
    <text evidence="2">The sequence shown here is derived from an EMBL/GenBank/DDBJ whole genome shotgun (WGS) entry which is preliminary data.</text>
</comment>
<keyword evidence="3" id="KW-1185">Reference proteome</keyword>
<gene>
    <name evidence="2" type="ORF">VNO78_23705</name>
</gene>
<keyword evidence="1" id="KW-0812">Transmembrane</keyword>
<sequence>MLCIFQRNLGLGTRKLQKRLGPYYILCMGFSIEPIFLLAKNCIWESLLLSQGHGFKLRRKGRQNVVLVNKLVLEALG</sequence>
<protein>
    <submittedName>
        <fullName evidence="2">Uncharacterized protein</fullName>
    </submittedName>
</protein>
<organism evidence="2 3">
    <name type="scientific">Psophocarpus tetragonolobus</name>
    <name type="common">Winged bean</name>
    <name type="synonym">Dolichos tetragonolobus</name>
    <dbReference type="NCBI Taxonomy" id="3891"/>
    <lineage>
        <taxon>Eukaryota</taxon>
        <taxon>Viridiplantae</taxon>
        <taxon>Streptophyta</taxon>
        <taxon>Embryophyta</taxon>
        <taxon>Tracheophyta</taxon>
        <taxon>Spermatophyta</taxon>
        <taxon>Magnoliopsida</taxon>
        <taxon>eudicotyledons</taxon>
        <taxon>Gunneridae</taxon>
        <taxon>Pentapetalae</taxon>
        <taxon>rosids</taxon>
        <taxon>fabids</taxon>
        <taxon>Fabales</taxon>
        <taxon>Fabaceae</taxon>
        <taxon>Papilionoideae</taxon>
        <taxon>50 kb inversion clade</taxon>
        <taxon>NPAAA clade</taxon>
        <taxon>indigoferoid/millettioid clade</taxon>
        <taxon>Phaseoleae</taxon>
        <taxon>Psophocarpus</taxon>
    </lineage>
</organism>
<keyword evidence="1" id="KW-0472">Membrane</keyword>
<feature type="transmembrane region" description="Helical" evidence="1">
    <location>
        <begin position="21"/>
        <end position="39"/>
    </location>
</feature>
<dbReference type="EMBL" id="JAYMYS010000006">
    <property type="protein sequence ID" value="KAK7388878.1"/>
    <property type="molecule type" value="Genomic_DNA"/>
</dbReference>
<dbReference type="Proteomes" id="UP001386955">
    <property type="component" value="Unassembled WGS sequence"/>
</dbReference>
<keyword evidence="1" id="KW-1133">Transmembrane helix</keyword>
<reference evidence="2 3" key="1">
    <citation type="submission" date="2024-01" db="EMBL/GenBank/DDBJ databases">
        <title>The genomes of 5 underutilized Papilionoideae crops provide insights into root nodulation and disease resistanc.</title>
        <authorList>
            <person name="Jiang F."/>
        </authorList>
    </citation>
    <scope>NUCLEOTIDE SEQUENCE [LARGE SCALE GENOMIC DNA]</scope>
    <source>
        <strain evidence="2">DUOXIRENSHENG_FW03</strain>
        <tissue evidence="2">Leaves</tissue>
    </source>
</reference>
<name>A0AAN9S779_PSOTE</name>
<evidence type="ECO:0000313" key="2">
    <source>
        <dbReference type="EMBL" id="KAK7388878.1"/>
    </source>
</evidence>
<dbReference type="AlphaFoldDB" id="A0AAN9S779"/>
<evidence type="ECO:0000313" key="3">
    <source>
        <dbReference type="Proteomes" id="UP001386955"/>
    </source>
</evidence>